<evidence type="ECO:0000313" key="3">
    <source>
        <dbReference type="Proteomes" id="UP000243904"/>
    </source>
</evidence>
<feature type="region of interest" description="Disordered" evidence="1">
    <location>
        <begin position="30"/>
        <end position="92"/>
    </location>
</feature>
<keyword evidence="3" id="KW-1185">Reference proteome</keyword>
<sequence length="92" mass="9771">MPNGGIFTALAVSAILLSAVSLEPMGVRAEEPGRAKTKGYPAVEDVPPWPEKPAMTADEQSKLKKELNAARDRQGVARKAKTHAAPTQPVKP</sequence>
<name>A0A1H1QDN2_9BRAD</name>
<gene>
    <name evidence="2" type="ORF">SAMN05444158_1368</name>
</gene>
<reference evidence="3" key="1">
    <citation type="submission" date="2016-10" db="EMBL/GenBank/DDBJ databases">
        <authorList>
            <person name="Varghese N."/>
            <person name="Submissions S."/>
        </authorList>
    </citation>
    <scope>NUCLEOTIDE SEQUENCE [LARGE SCALE GENOMIC DNA]</scope>
    <source>
        <strain evidence="3">GAS369</strain>
    </source>
</reference>
<dbReference type="EMBL" id="LT629750">
    <property type="protein sequence ID" value="SDS21550.1"/>
    <property type="molecule type" value="Genomic_DNA"/>
</dbReference>
<dbReference type="AlphaFoldDB" id="A0A1H1QDN2"/>
<protein>
    <submittedName>
        <fullName evidence="2">Uncharacterized protein</fullName>
    </submittedName>
</protein>
<dbReference type="Proteomes" id="UP000243904">
    <property type="component" value="Chromosome I"/>
</dbReference>
<evidence type="ECO:0000256" key="1">
    <source>
        <dbReference type="SAM" id="MobiDB-lite"/>
    </source>
</evidence>
<organism evidence="2 3">
    <name type="scientific">Bradyrhizobium canariense</name>
    <dbReference type="NCBI Taxonomy" id="255045"/>
    <lineage>
        <taxon>Bacteria</taxon>
        <taxon>Pseudomonadati</taxon>
        <taxon>Pseudomonadota</taxon>
        <taxon>Alphaproteobacteria</taxon>
        <taxon>Hyphomicrobiales</taxon>
        <taxon>Nitrobacteraceae</taxon>
        <taxon>Bradyrhizobium</taxon>
    </lineage>
</organism>
<feature type="compositionally biased region" description="Basic and acidic residues" evidence="1">
    <location>
        <begin position="59"/>
        <end position="75"/>
    </location>
</feature>
<proteinExistence type="predicted"/>
<accession>A0A1H1QDN2</accession>
<evidence type="ECO:0000313" key="2">
    <source>
        <dbReference type="EMBL" id="SDS21550.1"/>
    </source>
</evidence>